<feature type="transmembrane region" description="Helical" evidence="1">
    <location>
        <begin position="113"/>
        <end position="132"/>
    </location>
</feature>
<keyword evidence="1" id="KW-0472">Membrane</keyword>
<feature type="transmembrane region" description="Helical" evidence="1">
    <location>
        <begin position="55"/>
        <end position="78"/>
    </location>
</feature>
<dbReference type="Pfam" id="PF22285">
    <property type="entry name" value="DUF6962"/>
    <property type="match status" value="1"/>
</dbReference>
<dbReference type="EMBL" id="UINC01034981">
    <property type="protein sequence ID" value="SVB26654.1"/>
    <property type="molecule type" value="Genomic_DNA"/>
</dbReference>
<evidence type="ECO:0000256" key="1">
    <source>
        <dbReference type="SAM" id="Phobius"/>
    </source>
</evidence>
<reference evidence="2" key="1">
    <citation type="submission" date="2018-05" db="EMBL/GenBank/DDBJ databases">
        <authorList>
            <person name="Lanie J.A."/>
            <person name="Ng W.-L."/>
            <person name="Kazmierczak K.M."/>
            <person name="Andrzejewski T.M."/>
            <person name="Davidsen T.M."/>
            <person name="Wayne K.J."/>
            <person name="Tettelin H."/>
            <person name="Glass J.I."/>
            <person name="Rusch D."/>
            <person name="Podicherti R."/>
            <person name="Tsui H.-C.T."/>
            <person name="Winkler M.E."/>
        </authorList>
    </citation>
    <scope>NUCLEOTIDE SEQUENCE</scope>
</reference>
<dbReference type="InterPro" id="IPR054235">
    <property type="entry name" value="DUF6962"/>
</dbReference>
<gene>
    <name evidence="2" type="ORF">METZ01_LOCUS179508</name>
</gene>
<feature type="transmembrane region" description="Helical" evidence="1">
    <location>
        <begin position="138"/>
        <end position="159"/>
    </location>
</feature>
<sequence>MTLVLGQKISDVYRQSFHPFHFHLSWSFYAVAAGSIIGALFHGFGPHFSKLTREWIWKGALTCMGFTTFFLMMAGVSAVMSYDSYRIIMWVAVIGLVLYGWQTVKFAGFGHSVKFIAIGMIFIFTAFATLYWRQAHPGSGYLFAGALLTVASGGLWATGWSIHKQFNHNDIFHVIQMVCLWLLYQGGVMTVTAQLPR</sequence>
<keyword evidence="1" id="KW-0812">Transmembrane</keyword>
<proteinExistence type="predicted"/>
<name>A0A382CLD3_9ZZZZ</name>
<evidence type="ECO:0000313" key="2">
    <source>
        <dbReference type="EMBL" id="SVB26654.1"/>
    </source>
</evidence>
<accession>A0A382CLD3</accession>
<evidence type="ECO:0008006" key="3">
    <source>
        <dbReference type="Google" id="ProtNLM"/>
    </source>
</evidence>
<dbReference type="AlphaFoldDB" id="A0A382CLD3"/>
<protein>
    <recommendedName>
        <fullName evidence="3">DUF998 domain-containing protein</fullName>
    </recommendedName>
</protein>
<feature type="transmembrane region" description="Helical" evidence="1">
    <location>
        <begin position="171"/>
        <end position="195"/>
    </location>
</feature>
<feature type="transmembrane region" description="Helical" evidence="1">
    <location>
        <begin position="84"/>
        <end position="101"/>
    </location>
</feature>
<keyword evidence="1" id="KW-1133">Transmembrane helix</keyword>
<feature type="transmembrane region" description="Helical" evidence="1">
    <location>
        <begin position="20"/>
        <end position="43"/>
    </location>
</feature>
<organism evidence="2">
    <name type="scientific">marine metagenome</name>
    <dbReference type="NCBI Taxonomy" id="408172"/>
    <lineage>
        <taxon>unclassified sequences</taxon>
        <taxon>metagenomes</taxon>
        <taxon>ecological metagenomes</taxon>
    </lineage>
</organism>